<dbReference type="InterPro" id="IPR036271">
    <property type="entry name" value="Tet_transcr_reg_TetR-rel_C_sf"/>
</dbReference>
<dbReference type="SUPFAM" id="SSF48498">
    <property type="entry name" value="Tetracyclin repressor-like, C-terminal domain"/>
    <property type="match status" value="1"/>
</dbReference>
<dbReference type="InterPro" id="IPR009057">
    <property type="entry name" value="Homeodomain-like_sf"/>
</dbReference>
<dbReference type="InterPro" id="IPR001647">
    <property type="entry name" value="HTH_TetR"/>
</dbReference>
<dbReference type="Pfam" id="PF16925">
    <property type="entry name" value="TetR_C_13"/>
    <property type="match status" value="1"/>
</dbReference>
<dbReference type="PRINTS" id="PR00455">
    <property type="entry name" value="HTHTETR"/>
</dbReference>
<keyword evidence="2 4" id="KW-0238">DNA-binding</keyword>
<feature type="domain" description="HTH tetR-type" evidence="5">
    <location>
        <begin position="5"/>
        <end position="65"/>
    </location>
</feature>
<keyword evidence="3" id="KW-0804">Transcription</keyword>
<dbReference type="PANTHER" id="PTHR47506:SF3">
    <property type="entry name" value="HTH-TYPE TRANSCRIPTIONAL REGULATOR LMRA"/>
    <property type="match status" value="1"/>
</dbReference>
<dbReference type="Gene3D" id="1.10.357.10">
    <property type="entry name" value="Tetracycline Repressor, domain 2"/>
    <property type="match status" value="1"/>
</dbReference>
<gene>
    <name evidence="6" type="ORF">DPV69_02715</name>
</gene>
<dbReference type="EMBL" id="SAYW01000001">
    <property type="protein sequence ID" value="RWU10273.1"/>
    <property type="molecule type" value="Genomic_DNA"/>
</dbReference>
<dbReference type="InterPro" id="IPR011075">
    <property type="entry name" value="TetR_C"/>
</dbReference>
<dbReference type="PANTHER" id="PTHR47506">
    <property type="entry name" value="TRANSCRIPTIONAL REGULATORY PROTEIN"/>
    <property type="match status" value="1"/>
</dbReference>
<sequence>MSKAEKTRQLIIEKTADVFNSKGYAATSLSDITKITGLTKGSIYGNFDDKEEVVIAAFKFNAKRLRDSMDAAISKEETAYEQLMAMLNFYKTTWKKAASQGGCPMLNAATEADDHLLFLRDAVKDNFIAWQKKVSTIIEKGKAEGSFKVHLQTETYAYTFIMLIEGGILLSRTLNQITHLNTALDRVKLIIDQEIVN</sequence>
<protein>
    <submittedName>
        <fullName evidence="6">TetR/AcrR family transcriptional regulator</fullName>
    </submittedName>
</protein>
<organism evidence="6 7">
    <name type="scientific">Pedobacter chitinilyticus</name>
    <dbReference type="NCBI Taxonomy" id="2233776"/>
    <lineage>
        <taxon>Bacteria</taxon>
        <taxon>Pseudomonadati</taxon>
        <taxon>Bacteroidota</taxon>
        <taxon>Sphingobacteriia</taxon>
        <taxon>Sphingobacteriales</taxon>
        <taxon>Sphingobacteriaceae</taxon>
        <taxon>Pedobacter</taxon>
    </lineage>
</organism>
<evidence type="ECO:0000256" key="4">
    <source>
        <dbReference type="PROSITE-ProRule" id="PRU00335"/>
    </source>
</evidence>
<dbReference type="OrthoDB" id="9798857at2"/>
<keyword evidence="7" id="KW-1185">Reference proteome</keyword>
<evidence type="ECO:0000256" key="2">
    <source>
        <dbReference type="ARBA" id="ARBA00023125"/>
    </source>
</evidence>
<evidence type="ECO:0000313" key="7">
    <source>
        <dbReference type="Proteomes" id="UP000284120"/>
    </source>
</evidence>
<dbReference type="GO" id="GO:0003677">
    <property type="term" value="F:DNA binding"/>
    <property type="evidence" value="ECO:0007669"/>
    <property type="project" value="UniProtKB-UniRule"/>
</dbReference>
<dbReference type="PROSITE" id="PS50977">
    <property type="entry name" value="HTH_TETR_2"/>
    <property type="match status" value="1"/>
</dbReference>
<proteinExistence type="predicted"/>
<keyword evidence="1" id="KW-0805">Transcription regulation</keyword>
<dbReference type="SUPFAM" id="SSF46689">
    <property type="entry name" value="Homeodomain-like"/>
    <property type="match status" value="1"/>
</dbReference>
<evidence type="ECO:0000256" key="3">
    <source>
        <dbReference type="ARBA" id="ARBA00023163"/>
    </source>
</evidence>
<evidence type="ECO:0000313" key="6">
    <source>
        <dbReference type="EMBL" id="RWU10273.1"/>
    </source>
</evidence>
<dbReference type="RefSeq" id="WP_113645768.1">
    <property type="nucleotide sequence ID" value="NZ_QMHN01000001.1"/>
</dbReference>
<comment type="caution">
    <text evidence="6">The sequence shown here is derived from an EMBL/GenBank/DDBJ whole genome shotgun (WGS) entry which is preliminary data.</text>
</comment>
<feature type="DNA-binding region" description="H-T-H motif" evidence="4">
    <location>
        <begin position="28"/>
        <end position="47"/>
    </location>
</feature>
<accession>A0A443Z164</accession>
<reference evidence="6 7" key="1">
    <citation type="submission" date="2018-06" db="EMBL/GenBank/DDBJ databases">
        <title>Pedobacter endophyticus sp. nov., an endophytic bacterium isolated from a leaf of Triticum aestivum.</title>
        <authorList>
            <person name="Zhang L."/>
        </authorList>
    </citation>
    <scope>NUCLEOTIDE SEQUENCE [LARGE SCALE GENOMIC DNA]</scope>
    <source>
        <strain evidence="6 7">CM134L-2</strain>
    </source>
</reference>
<evidence type="ECO:0000256" key="1">
    <source>
        <dbReference type="ARBA" id="ARBA00023015"/>
    </source>
</evidence>
<name>A0A443Z164_9SPHI</name>
<dbReference type="Proteomes" id="UP000284120">
    <property type="component" value="Unassembled WGS sequence"/>
</dbReference>
<dbReference type="Pfam" id="PF00440">
    <property type="entry name" value="TetR_N"/>
    <property type="match status" value="1"/>
</dbReference>
<evidence type="ECO:0000259" key="5">
    <source>
        <dbReference type="PROSITE" id="PS50977"/>
    </source>
</evidence>
<dbReference type="AlphaFoldDB" id="A0A443Z164"/>